<organism evidence="1">
    <name type="scientific">Myoviridae sp. ctshb19</name>
    <dbReference type="NCBI Taxonomy" id="2825194"/>
    <lineage>
        <taxon>Viruses</taxon>
        <taxon>Duplodnaviria</taxon>
        <taxon>Heunggongvirae</taxon>
        <taxon>Uroviricota</taxon>
        <taxon>Caudoviricetes</taxon>
    </lineage>
</organism>
<name>A0A8S5UGK0_9CAUD</name>
<sequence length="81" mass="9155">MTDERREPHFRVVCVQAVKGGCKETELARTYPSQDAAGTYIPHPVHDVLRMAGEALYEHMTTEGEDHINPNDIISIHVTRI</sequence>
<reference evidence="1" key="1">
    <citation type="journal article" date="2021" name="Proc. Natl. Acad. Sci. U.S.A.">
        <title>A Catalog of Tens of Thousands of Viruses from Human Metagenomes Reveals Hidden Associations with Chronic Diseases.</title>
        <authorList>
            <person name="Tisza M.J."/>
            <person name="Buck C.B."/>
        </authorList>
    </citation>
    <scope>NUCLEOTIDE SEQUENCE</scope>
    <source>
        <strain evidence="1">Ctshb19</strain>
    </source>
</reference>
<proteinExistence type="predicted"/>
<evidence type="ECO:0000313" key="1">
    <source>
        <dbReference type="EMBL" id="DAF93522.1"/>
    </source>
</evidence>
<accession>A0A8S5UGK0</accession>
<dbReference type="EMBL" id="BK016086">
    <property type="protein sequence ID" value="DAF93522.1"/>
    <property type="molecule type" value="Genomic_DNA"/>
</dbReference>
<protein>
    <submittedName>
        <fullName evidence="1">Uncharacterized protein</fullName>
    </submittedName>
</protein>